<evidence type="ECO:0008006" key="3">
    <source>
        <dbReference type="Google" id="ProtNLM"/>
    </source>
</evidence>
<dbReference type="Proteomes" id="UP001219525">
    <property type="component" value="Unassembled WGS sequence"/>
</dbReference>
<evidence type="ECO:0000313" key="1">
    <source>
        <dbReference type="EMBL" id="KAJ7211613.1"/>
    </source>
</evidence>
<dbReference type="EMBL" id="JARJCW010000025">
    <property type="protein sequence ID" value="KAJ7211613.1"/>
    <property type="molecule type" value="Genomic_DNA"/>
</dbReference>
<dbReference type="SUPFAM" id="SSF56112">
    <property type="entry name" value="Protein kinase-like (PK-like)"/>
    <property type="match status" value="1"/>
</dbReference>
<comment type="caution">
    <text evidence="1">The sequence shown here is derived from an EMBL/GenBank/DDBJ whole genome shotgun (WGS) entry which is preliminary data.</text>
</comment>
<reference evidence="1" key="1">
    <citation type="submission" date="2023-03" db="EMBL/GenBank/DDBJ databases">
        <title>Massive genome expansion in bonnet fungi (Mycena s.s.) driven by repeated elements and novel gene families across ecological guilds.</title>
        <authorList>
            <consortium name="Lawrence Berkeley National Laboratory"/>
            <person name="Harder C.B."/>
            <person name="Miyauchi S."/>
            <person name="Viragh M."/>
            <person name="Kuo A."/>
            <person name="Thoen E."/>
            <person name="Andreopoulos B."/>
            <person name="Lu D."/>
            <person name="Skrede I."/>
            <person name="Drula E."/>
            <person name="Henrissat B."/>
            <person name="Morin E."/>
            <person name="Kohler A."/>
            <person name="Barry K."/>
            <person name="LaButti K."/>
            <person name="Morin E."/>
            <person name="Salamov A."/>
            <person name="Lipzen A."/>
            <person name="Mereny Z."/>
            <person name="Hegedus B."/>
            <person name="Baldrian P."/>
            <person name="Stursova M."/>
            <person name="Weitz H."/>
            <person name="Taylor A."/>
            <person name="Grigoriev I.V."/>
            <person name="Nagy L.G."/>
            <person name="Martin F."/>
            <person name="Kauserud H."/>
        </authorList>
    </citation>
    <scope>NUCLEOTIDE SEQUENCE</scope>
    <source>
        <strain evidence="1">9144</strain>
    </source>
</reference>
<gene>
    <name evidence="1" type="ORF">GGX14DRAFT_623160</name>
</gene>
<name>A0AAD6VFT8_9AGAR</name>
<proteinExistence type="predicted"/>
<accession>A0AAD6VFT8</accession>
<organism evidence="1 2">
    <name type="scientific">Mycena pura</name>
    <dbReference type="NCBI Taxonomy" id="153505"/>
    <lineage>
        <taxon>Eukaryota</taxon>
        <taxon>Fungi</taxon>
        <taxon>Dikarya</taxon>
        <taxon>Basidiomycota</taxon>
        <taxon>Agaricomycotina</taxon>
        <taxon>Agaricomycetes</taxon>
        <taxon>Agaricomycetidae</taxon>
        <taxon>Agaricales</taxon>
        <taxon>Marasmiineae</taxon>
        <taxon>Mycenaceae</taxon>
        <taxon>Mycena</taxon>
    </lineage>
</organism>
<protein>
    <recommendedName>
        <fullName evidence="3">Aminoglycoside phosphotransferase domain-containing protein</fullName>
    </recommendedName>
</protein>
<evidence type="ECO:0000313" key="2">
    <source>
        <dbReference type="Proteomes" id="UP001219525"/>
    </source>
</evidence>
<dbReference type="AlphaFoldDB" id="A0AAD6VFT8"/>
<sequence length="309" mass="33825">MSSSSPPESPAFRPPTVELHKPLAPAIPHIVAQCAAGPGTYNVSSPHTLGQSWFVKRGNLSLEAEARTQAYLFTLALSDPLAPGIARVHGVFRDSCDTYLLMDHVPAPSFRAWIEHGQSDSDRAARSAIAIEKIAAAVSWLLQCPTPGDNRIGPVGGGLIQHRFFNMGEAPVAFRSPEALEKFLDKASALTRLPGNDIRRVELRTEALIFSPSDITLDNFLYDPHSERVWMVDHQHVNVLPTSFFDYYIYASEDPFVQAVAAKIDFAPSAQRAQLRLASAIVIQSGNSSLGLGEDGEPLPRRRRPRPLT</sequence>
<dbReference type="InterPro" id="IPR011009">
    <property type="entry name" value="Kinase-like_dom_sf"/>
</dbReference>
<keyword evidence="2" id="KW-1185">Reference proteome</keyword>